<feature type="transmembrane region" description="Helical" evidence="1">
    <location>
        <begin position="12"/>
        <end position="33"/>
    </location>
</feature>
<dbReference type="HOGENOM" id="CLU_103432_0_0_1"/>
<dbReference type="AlphaFoldDB" id="A0A0D2IEK5"/>
<organism evidence="2">
    <name type="scientific">Cladophialophora bantiana (strain ATCC 10958 / CBS 173.52 / CDC B-1940 / NIH 8579)</name>
    <name type="common">Xylohypha bantiana</name>
    <dbReference type="NCBI Taxonomy" id="1442370"/>
    <lineage>
        <taxon>Eukaryota</taxon>
        <taxon>Fungi</taxon>
        <taxon>Dikarya</taxon>
        <taxon>Ascomycota</taxon>
        <taxon>Pezizomycotina</taxon>
        <taxon>Eurotiomycetes</taxon>
        <taxon>Chaetothyriomycetidae</taxon>
        <taxon>Chaetothyriales</taxon>
        <taxon>Herpotrichiellaceae</taxon>
        <taxon>Cladophialophora</taxon>
    </lineage>
</organism>
<proteinExistence type="predicted"/>
<feature type="transmembrane region" description="Helical" evidence="1">
    <location>
        <begin position="128"/>
        <end position="149"/>
    </location>
</feature>
<evidence type="ECO:0000256" key="1">
    <source>
        <dbReference type="SAM" id="Phobius"/>
    </source>
</evidence>
<name>A0A0D2IEK5_CLAB1</name>
<reference evidence="2" key="1">
    <citation type="submission" date="2015-01" db="EMBL/GenBank/DDBJ databases">
        <title>The Genome Sequence of Cladophialophora bantiana CBS 173.52.</title>
        <authorList>
            <consortium name="The Broad Institute Genomics Platform"/>
            <person name="Cuomo C."/>
            <person name="de Hoog S."/>
            <person name="Gorbushina A."/>
            <person name="Stielow B."/>
            <person name="Teixiera M."/>
            <person name="Abouelleil A."/>
            <person name="Chapman S.B."/>
            <person name="Priest M."/>
            <person name="Young S.K."/>
            <person name="Wortman J."/>
            <person name="Nusbaum C."/>
            <person name="Birren B."/>
        </authorList>
    </citation>
    <scope>NUCLEOTIDE SEQUENCE [LARGE SCALE GENOMIC DNA]</scope>
    <source>
        <strain evidence="2">CBS 173.52</strain>
    </source>
</reference>
<gene>
    <name evidence="2" type="ORF">Z519_03803</name>
</gene>
<dbReference type="PANTHER" id="PTHR39605:SF1">
    <property type="entry name" value="MAJOR FACILITATOR SUPERFAMILY (MFS) PROFILE DOMAIN-CONTAINING PROTEIN"/>
    <property type="match status" value="1"/>
</dbReference>
<dbReference type="PANTHER" id="PTHR39605">
    <property type="entry name" value="MAJOR FACILITATOR SUPERFAMILY (MFS) PROFILE DOMAIN-CONTAINING PROTEIN"/>
    <property type="match status" value="1"/>
</dbReference>
<evidence type="ECO:0000313" key="2">
    <source>
        <dbReference type="EMBL" id="KIW95219.1"/>
    </source>
</evidence>
<dbReference type="GeneID" id="27696731"/>
<keyword evidence="1" id="KW-1133">Transmembrane helix</keyword>
<evidence type="ECO:0008006" key="3">
    <source>
        <dbReference type="Google" id="ProtNLM"/>
    </source>
</evidence>
<keyword evidence="1" id="KW-0472">Membrane</keyword>
<keyword evidence="1" id="KW-0812">Transmembrane</keyword>
<dbReference type="EMBL" id="KN846984">
    <property type="protein sequence ID" value="KIW95219.1"/>
    <property type="molecule type" value="Genomic_DNA"/>
</dbReference>
<dbReference type="RefSeq" id="XP_016621888.1">
    <property type="nucleotide sequence ID" value="XM_016761550.1"/>
</dbReference>
<dbReference type="OrthoDB" id="2550114at2759"/>
<accession>A0A0D2IEK5</accession>
<sequence length="186" mass="20724">MPANPGPCYQVFYAYTYGTAIWLGMQAILLILMPKLAVMMLANDGHQTSEVEVYLSRSLGFALVLIAVITMFFTGTIPLSSSISEPVSLEDNDPKAPYAGPILQVTTFFHSLSTVYCYMRYVNYEQTAYMLGALGYGIMASVGLWSVIFGSTEARRSKRTGADKRTWGFPFKNSQAYDKRKDRKMG</sequence>
<protein>
    <recommendedName>
        <fullName evidence="3">MARVEL domain-containing protein</fullName>
    </recommendedName>
</protein>
<feature type="transmembrane region" description="Helical" evidence="1">
    <location>
        <begin position="54"/>
        <end position="77"/>
    </location>
</feature>